<keyword evidence="6" id="KW-0862">Zinc</keyword>
<dbReference type="Proteomes" id="UP000001933">
    <property type="component" value="Chromosome"/>
</dbReference>
<dbReference type="InterPro" id="IPR038371">
    <property type="entry name" value="Cu_polyphenol_OxRdtase_sf"/>
</dbReference>
<comment type="similarity">
    <text evidence="2 10">Belongs to the purine nucleoside phosphorylase YfiH/LACC1 family.</text>
</comment>
<dbReference type="GO" id="GO:0005507">
    <property type="term" value="F:copper ion binding"/>
    <property type="evidence" value="ECO:0007669"/>
    <property type="project" value="TreeGrafter"/>
</dbReference>
<dbReference type="eggNOG" id="COG1496">
    <property type="taxonomic scope" value="Bacteria"/>
</dbReference>
<comment type="catalytic activity">
    <reaction evidence="8">
        <text>adenosine + phosphate = alpha-D-ribose 1-phosphate + adenine</text>
        <dbReference type="Rhea" id="RHEA:27642"/>
        <dbReference type="ChEBI" id="CHEBI:16335"/>
        <dbReference type="ChEBI" id="CHEBI:16708"/>
        <dbReference type="ChEBI" id="CHEBI:43474"/>
        <dbReference type="ChEBI" id="CHEBI:57720"/>
        <dbReference type="EC" id="2.4.2.1"/>
    </reaction>
    <physiologicalReaction direction="left-to-right" evidence="8">
        <dbReference type="Rhea" id="RHEA:27643"/>
    </physiologicalReaction>
</comment>
<comment type="catalytic activity">
    <reaction evidence="7">
        <text>adenosine + H2O + H(+) = inosine + NH4(+)</text>
        <dbReference type="Rhea" id="RHEA:24408"/>
        <dbReference type="ChEBI" id="CHEBI:15377"/>
        <dbReference type="ChEBI" id="CHEBI:15378"/>
        <dbReference type="ChEBI" id="CHEBI:16335"/>
        <dbReference type="ChEBI" id="CHEBI:17596"/>
        <dbReference type="ChEBI" id="CHEBI:28938"/>
        <dbReference type="EC" id="3.5.4.4"/>
    </reaction>
    <physiologicalReaction direction="left-to-right" evidence="7">
        <dbReference type="Rhea" id="RHEA:24409"/>
    </physiologicalReaction>
</comment>
<gene>
    <name evidence="11" type="ORF">SYN_01799</name>
</gene>
<dbReference type="Gene3D" id="3.60.140.10">
    <property type="entry name" value="CNF1/YfiH-like putative cysteine hydrolases"/>
    <property type="match status" value="1"/>
</dbReference>
<evidence type="ECO:0000256" key="10">
    <source>
        <dbReference type="RuleBase" id="RU361274"/>
    </source>
</evidence>
<evidence type="ECO:0000256" key="9">
    <source>
        <dbReference type="ARBA" id="ARBA00049893"/>
    </source>
</evidence>
<evidence type="ECO:0000256" key="6">
    <source>
        <dbReference type="ARBA" id="ARBA00022833"/>
    </source>
</evidence>
<name>Q2LWV5_SYNAS</name>
<reference evidence="11 12" key="1">
    <citation type="journal article" date="2007" name="Proc. Natl. Acad. Sci. U.S.A.">
        <title>The genome of Syntrophus aciditrophicus: life at the thermodynamic limit of microbial growth.</title>
        <authorList>
            <person name="McInerney M.J."/>
            <person name="Rohlin L."/>
            <person name="Mouttaki H."/>
            <person name="Kim U."/>
            <person name="Krupp R.S."/>
            <person name="Rios-Hernandez L."/>
            <person name="Sieber J."/>
            <person name="Struchtemeyer C.G."/>
            <person name="Bhattacharyya A."/>
            <person name="Campbell J.W."/>
            <person name="Gunsalus R.P."/>
        </authorList>
    </citation>
    <scope>NUCLEOTIDE SEQUENCE [LARGE SCALE GENOMIC DNA]</scope>
    <source>
        <strain evidence="11 12">SB</strain>
    </source>
</reference>
<accession>Q2LWV5</accession>
<keyword evidence="5" id="KW-0378">Hydrolase</keyword>
<dbReference type="HOGENOM" id="CLU_065784_0_0_7"/>
<dbReference type="AlphaFoldDB" id="Q2LWV5"/>
<evidence type="ECO:0000256" key="5">
    <source>
        <dbReference type="ARBA" id="ARBA00022801"/>
    </source>
</evidence>
<proteinExistence type="inferred from homology"/>
<evidence type="ECO:0000256" key="3">
    <source>
        <dbReference type="ARBA" id="ARBA00022679"/>
    </source>
</evidence>
<dbReference type="NCBIfam" id="TIGR00726">
    <property type="entry name" value="peptidoglycan editing factor PgeF"/>
    <property type="match status" value="1"/>
</dbReference>
<organism evidence="11 12">
    <name type="scientific">Syntrophus aciditrophicus (strain SB)</name>
    <dbReference type="NCBI Taxonomy" id="56780"/>
    <lineage>
        <taxon>Bacteria</taxon>
        <taxon>Pseudomonadati</taxon>
        <taxon>Thermodesulfobacteriota</taxon>
        <taxon>Syntrophia</taxon>
        <taxon>Syntrophales</taxon>
        <taxon>Syntrophaceae</taxon>
        <taxon>Syntrophus</taxon>
    </lineage>
</organism>
<dbReference type="OrthoDB" id="4279at2"/>
<evidence type="ECO:0000313" key="11">
    <source>
        <dbReference type="EMBL" id="ABC78564.1"/>
    </source>
</evidence>
<comment type="catalytic activity">
    <reaction evidence="1">
        <text>inosine + phosphate = alpha-D-ribose 1-phosphate + hypoxanthine</text>
        <dbReference type="Rhea" id="RHEA:27646"/>
        <dbReference type="ChEBI" id="CHEBI:17368"/>
        <dbReference type="ChEBI" id="CHEBI:17596"/>
        <dbReference type="ChEBI" id="CHEBI:43474"/>
        <dbReference type="ChEBI" id="CHEBI:57720"/>
        <dbReference type="EC" id="2.4.2.1"/>
    </reaction>
    <physiologicalReaction direction="left-to-right" evidence="1">
        <dbReference type="Rhea" id="RHEA:27647"/>
    </physiologicalReaction>
</comment>
<dbReference type="GO" id="GO:0017061">
    <property type="term" value="F:S-methyl-5-thioadenosine phosphorylase activity"/>
    <property type="evidence" value="ECO:0007669"/>
    <property type="project" value="UniProtKB-EC"/>
</dbReference>
<dbReference type="PANTHER" id="PTHR30616:SF2">
    <property type="entry name" value="PURINE NUCLEOSIDE PHOSPHORYLASE LACC1"/>
    <property type="match status" value="1"/>
</dbReference>
<dbReference type="InterPro" id="IPR011324">
    <property type="entry name" value="Cytotoxic_necrot_fac-like_cat"/>
</dbReference>
<dbReference type="RefSeq" id="WP_011418583.1">
    <property type="nucleotide sequence ID" value="NC_007759.1"/>
</dbReference>
<evidence type="ECO:0000256" key="2">
    <source>
        <dbReference type="ARBA" id="ARBA00007353"/>
    </source>
</evidence>
<evidence type="ECO:0000256" key="8">
    <source>
        <dbReference type="ARBA" id="ARBA00048968"/>
    </source>
</evidence>
<dbReference type="Pfam" id="PF02578">
    <property type="entry name" value="Cu-oxidase_4"/>
    <property type="match status" value="1"/>
</dbReference>
<dbReference type="InterPro" id="IPR003730">
    <property type="entry name" value="Cu_polyphenol_OxRdtase"/>
</dbReference>
<keyword evidence="4" id="KW-0479">Metal-binding</keyword>
<dbReference type="STRING" id="56780.SYN_01799"/>
<dbReference type="KEGG" id="sat:SYN_01799"/>
<dbReference type="CDD" id="cd16833">
    <property type="entry name" value="YfiH"/>
    <property type="match status" value="1"/>
</dbReference>
<keyword evidence="12" id="KW-1185">Reference proteome</keyword>
<evidence type="ECO:0000256" key="1">
    <source>
        <dbReference type="ARBA" id="ARBA00000553"/>
    </source>
</evidence>
<evidence type="ECO:0000313" key="12">
    <source>
        <dbReference type="Proteomes" id="UP000001933"/>
    </source>
</evidence>
<dbReference type="PANTHER" id="PTHR30616">
    <property type="entry name" value="UNCHARACTERIZED PROTEIN YFIH"/>
    <property type="match status" value="1"/>
</dbReference>
<keyword evidence="3" id="KW-0808">Transferase</keyword>
<dbReference type="SUPFAM" id="SSF64438">
    <property type="entry name" value="CNF1/YfiH-like putative cysteine hydrolases"/>
    <property type="match status" value="1"/>
</dbReference>
<dbReference type="FunCoup" id="Q2LWV5">
    <property type="interactions" value="387"/>
</dbReference>
<dbReference type="InParanoid" id="Q2LWV5"/>
<protein>
    <recommendedName>
        <fullName evidence="10">Purine nucleoside phosphorylase</fullName>
    </recommendedName>
</protein>
<dbReference type="GO" id="GO:0016787">
    <property type="term" value="F:hydrolase activity"/>
    <property type="evidence" value="ECO:0007669"/>
    <property type="project" value="UniProtKB-KW"/>
</dbReference>
<evidence type="ECO:0000256" key="7">
    <source>
        <dbReference type="ARBA" id="ARBA00047989"/>
    </source>
</evidence>
<comment type="catalytic activity">
    <reaction evidence="9">
        <text>S-methyl-5'-thioadenosine + phosphate = 5-(methylsulfanyl)-alpha-D-ribose 1-phosphate + adenine</text>
        <dbReference type="Rhea" id="RHEA:11852"/>
        <dbReference type="ChEBI" id="CHEBI:16708"/>
        <dbReference type="ChEBI" id="CHEBI:17509"/>
        <dbReference type="ChEBI" id="CHEBI:43474"/>
        <dbReference type="ChEBI" id="CHEBI:58533"/>
        <dbReference type="EC" id="2.4.2.28"/>
    </reaction>
    <physiologicalReaction direction="left-to-right" evidence="9">
        <dbReference type="Rhea" id="RHEA:11853"/>
    </physiologicalReaction>
</comment>
<sequence>MFQIVRSGEVSFLQAPKLLEFKFVTHAFCSRRGGVSQGAFASLNMTAGHGDAKERVRKNWRILSRSFDMPERSFFVMNQVHSDEVLVIRENPPGQQSGGIPAGDACVTQLPEVALCIKTADCVPVFLVDVHQRVIGAVHAGWGGTALQITARVVDVMVREFQCRPADIRAAIGPSIGPCCYEVDSRVYLAMRDHHGAEHFFSPAGAPGKWTLDLPLANRYQLLGRGLANDNIELSGFCTVCRPDLFFSHRRDAGKTGRHVNFILLKGKKSQDKILLDITKGL</sequence>
<evidence type="ECO:0000256" key="4">
    <source>
        <dbReference type="ARBA" id="ARBA00022723"/>
    </source>
</evidence>
<dbReference type="EMBL" id="CP000252">
    <property type="protein sequence ID" value="ABC78564.1"/>
    <property type="molecule type" value="Genomic_DNA"/>
</dbReference>